<evidence type="ECO:0000313" key="3">
    <source>
        <dbReference type="EMBL" id="CAL1594520.1"/>
    </source>
</evidence>
<reference evidence="3 4" key="1">
    <citation type="submission" date="2024-04" db="EMBL/GenBank/DDBJ databases">
        <authorList>
            <person name="Waldvogel A.-M."/>
            <person name="Schoenle A."/>
        </authorList>
    </citation>
    <scope>NUCLEOTIDE SEQUENCE [LARGE SCALE GENOMIC DNA]</scope>
</reference>
<dbReference type="Proteomes" id="UP001497482">
    <property type="component" value="Chromosome 20"/>
</dbReference>
<feature type="transmembrane region" description="Helical" evidence="1">
    <location>
        <begin position="101"/>
        <end position="124"/>
    </location>
</feature>
<feature type="chain" id="PRO_5043898262" description="Secreted protein" evidence="2">
    <location>
        <begin position="24"/>
        <end position="173"/>
    </location>
</feature>
<organism evidence="3 4">
    <name type="scientific">Knipowitschia caucasica</name>
    <name type="common">Caucasian dwarf goby</name>
    <name type="synonym">Pomatoschistus caucasicus</name>
    <dbReference type="NCBI Taxonomy" id="637954"/>
    <lineage>
        <taxon>Eukaryota</taxon>
        <taxon>Metazoa</taxon>
        <taxon>Chordata</taxon>
        <taxon>Craniata</taxon>
        <taxon>Vertebrata</taxon>
        <taxon>Euteleostomi</taxon>
        <taxon>Actinopterygii</taxon>
        <taxon>Neopterygii</taxon>
        <taxon>Teleostei</taxon>
        <taxon>Neoteleostei</taxon>
        <taxon>Acanthomorphata</taxon>
        <taxon>Gobiaria</taxon>
        <taxon>Gobiiformes</taxon>
        <taxon>Gobioidei</taxon>
        <taxon>Gobiidae</taxon>
        <taxon>Gobiinae</taxon>
        <taxon>Knipowitschia</taxon>
    </lineage>
</organism>
<sequence length="173" mass="17947">MCAGASGCCSVVFVLWVGRRGMAGEGDAAWAWGGRGGAPTHTVSMRWVEASLGTPLRNRGCWGGVLRDWGGGGDVGRASTEWGFCFLSLHNSMSVGIRTGWGVLGVVGGLGLLLKCLGWDGFSVMGLGLSDRVPVFVWVRGSPYGALAVLVRAVVGGGLGGGGVYMEGWLRHF</sequence>
<keyword evidence="2" id="KW-0732">Signal</keyword>
<evidence type="ECO:0008006" key="5">
    <source>
        <dbReference type="Google" id="ProtNLM"/>
    </source>
</evidence>
<dbReference type="EMBL" id="OZ035842">
    <property type="protein sequence ID" value="CAL1594520.1"/>
    <property type="molecule type" value="Genomic_DNA"/>
</dbReference>
<keyword evidence="1" id="KW-0472">Membrane</keyword>
<evidence type="ECO:0000313" key="4">
    <source>
        <dbReference type="Proteomes" id="UP001497482"/>
    </source>
</evidence>
<feature type="transmembrane region" description="Helical" evidence="1">
    <location>
        <begin position="144"/>
        <end position="166"/>
    </location>
</feature>
<name>A0AAV2L0E0_KNICA</name>
<proteinExistence type="predicted"/>
<feature type="signal peptide" evidence="2">
    <location>
        <begin position="1"/>
        <end position="23"/>
    </location>
</feature>
<evidence type="ECO:0000256" key="1">
    <source>
        <dbReference type="SAM" id="Phobius"/>
    </source>
</evidence>
<keyword evidence="4" id="KW-1185">Reference proteome</keyword>
<dbReference type="AlphaFoldDB" id="A0AAV2L0E0"/>
<keyword evidence="1" id="KW-0812">Transmembrane</keyword>
<evidence type="ECO:0000256" key="2">
    <source>
        <dbReference type="SAM" id="SignalP"/>
    </source>
</evidence>
<keyword evidence="1" id="KW-1133">Transmembrane helix</keyword>
<accession>A0AAV2L0E0</accession>
<gene>
    <name evidence="3" type="ORF">KC01_LOCUS23473</name>
</gene>
<protein>
    <recommendedName>
        <fullName evidence="5">Secreted protein</fullName>
    </recommendedName>
</protein>